<protein>
    <recommendedName>
        <fullName evidence="3">Reverse transcriptase</fullName>
    </recommendedName>
</protein>
<comment type="caution">
    <text evidence="1">The sequence shown here is derived from an EMBL/GenBank/DDBJ whole genome shotgun (WGS) entry which is preliminary data.</text>
</comment>
<organism evidence="1 2">
    <name type="scientific">Calicophoron daubneyi</name>
    <name type="common">Rumen fluke</name>
    <name type="synonym">Paramphistomum daubneyi</name>
    <dbReference type="NCBI Taxonomy" id="300641"/>
    <lineage>
        <taxon>Eukaryota</taxon>
        <taxon>Metazoa</taxon>
        <taxon>Spiralia</taxon>
        <taxon>Lophotrochozoa</taxon>
        <taxon>Platyhelminthes</taxon>
        <taxon>Trematoda</taxon>
        <taxon>Digenea</taxon>
        <taxon>Plagiorchiida</taxon>
        <taxon>Pronocephalata</taxon>
        <taxon>Paramphistomoidea</taxon>
        <taxon>Paramphistomidae</taxon>
        <taxon>Calicophoron</taxon>
    </lineage>
</organism>
<reference evidence="1" key="1">
    <citation type="submission" date="2024-06" db="EMBL/GenBank/DDBJ databases">
        <authorList>
            <person name="Liu X."/>
            <person name="Lenzi L."/>
            <person name="Haldenby T S."/>
            <person name="Uol C."/>
        </authorList>
    </citation>
    <scope>NUCLEOTIDE SEQUENCE</scope>
</reference>
<proteinExistence type="predicted"/>
<evidence type="ECO:0008006" key="3">
    <source>
        <dbReference type="Google" id="ProtNLM"/>
    </source>
</evidence>
<evidence type="ECO:0000313" key="2">
    <source>
        <dbReference type="Proteomes" id="UP001497525"/>
    </source>
</evidence>
<evidence type="ECO:0000313" key="1">
    <source>
        <dbReference type="EMBL" id="CAL5131953.1"/>
    </source>
</evidence>
<dbReference type="AlphaFoldDB" id="A0AAV2T9G1"/>
<accession>A0AAV2T9G1</accession>
<gene>
    <name evidence="1" type="ORF">CDAUBV1_LOCUS4480</name>
</gene>
<name>A0AAV2T9G1_CALDB</name>
<dbReference type="Proteomes" id="UP001497525">
    <property type="component" value="Unassembled WGS sequence"/>
</dbReference>
<dbReference type="EMBL" id="CAXLJL010000112">
    <property type="protein sequence ID" value="CAL5131953.1"/>
    <property type="molecule type" value="Genomic_DNA"/>
</dbReference>
<sequence>MQRNWFDKLDNREDENVAIKRSARDPFLYSNIRVARRKTQRRSTRLMVKRLTEFTNRVSPQNFAFAIRAWNDSTNTADKLANVSHLLSINFGLDSQKIFHEPRNLINSCQLSVSSWEFREE</sequence>